<keyword evidence="2" id="KW-0732">Signal</keyword>
<sequence length="166" mass="17816">MRRHTSLLPIFATLSLAAMLSACAQITPPTPTLPRATRNIPLSDLAHCGQATSAACARIHVALANAYLSNGPLDSTALGNAARELGLAAQNKEVAAKTLPLRRIVHVLQERTATNYACIAELRKARTQLAAAHAQSAAAQARLHRLENLLHDHAEKSLDHHVLKRP</sequence>
<feature type="coiled-coil region" evidence="1">
    <location>
        <begin position="122"/>
        <end position="156"/>
    </location>
</feature>
<dbReference type="AlphaFoldDB" id="A0A060USH2"/>
<gene>
    <name evidence="3" type="ORF">AFERRI_30120</name>
    <name evidence="4" type="ORF">AFERRI_50478</name>
</gene>
<evidence type="ECO:0000313" key="5">
    <source>
        <dbReference type="Proteomes" id="UP000193925"/>
    </source>
</evidence>
<reference evidence="3" key="2">
    <citation type="submission" date="2014-07" db="EMBL/GenBank/DDBJ databases">
        <title>Initial genome analysis of the psychrotolerant acidophile Acidithiobacillus ferrivorans CF27: insights into iron and sulfur oxidation pathways and into biofilm formation.</title>
        <authorList>
            <person name="Talla E."/>
            <person name="Hedrich S."/>
            <person name="Mangenot S."/>
            <person name="Ji B."/>
            <person name="Johnson D.B."/>
            <person name="Barbe V."/>
            <person name="Bonnefoy V."/>
        </authorList>
    </citation>
    <scope>NUCLEOTIDE SEQUENCE [LARGE SCALE GENOMIC DNA]</scope>
    <source>
        <strain evidence="3">CF27</strain>
    </source>
</reference>
<evidence type="ECO:0000256" key="1">
    <source>
        <dbReference type="SAM" id="Coils"/>
    </source>
</evidence>
<dbReference type="RefSeq" id="WP_035191823.1">
    <property type="nucleotide sequence ID" value="NZ_CCCS020000023.1"/>
</dbReference>
<proteinExistence type="predicted"/>
<protein>
    <submittedName>
        <fullName evidence="3 4">Lipoprotein</fullName>
    </submittedName>
</protein>
<dbReference type="EMBL" id="CCCS020000023">
    <property type="protein sequence ID" value="CDQ09474.1"/>
    <property type="molecule type" value="Genomic_DNA"/>
</dbReference>
<reference evidence="4 5" key="3">
    <citation type="submission" date="2017-03" db="EMBL/GenBank/DDBJ databases">
        <authorList>
            <person name="Regsiter A."/>
            <person name="William W."/>
        </authorList>
    </citation>
    <scope>NUCLEOTIDE SEQUENCE [LARGE SCALE GENOMIC DNA]</scope>
    <source>
        <strain evidence="4">PRJEB5721</strain>
    </source>
</reference>
<accession>A0A060USH2</accession>
<evidence type="ECO:0000313" key="4">
    <source>
        <dbReference type="EMBL" id="SMH67277.1"/>
    </source>
</evidence>
<keyword evidence="1" id="KW-0175">Coiled coil</keyword>
<reference evidence="3" key="1">
    <citation type="submission" date="2014-03" db="EMBL/GenBank/DDBJ databases">
        <authorList>
            <person name="Genoscope - CEA"/>
        </authorList>
    </citation>
    <scope>NUCLEOTIDE SEQUENCE [LARGE SCALE GENOMIC DNA]</scope>
    <source>
        <strain evidence="3">CF27</strain>
    </source>
</reference>
<dbReference type="PROSITE" id="PS51257">
    <property type="entry name" value="PROKAR_LIPOPROTEIN"/>
    <property type="match status" value="1"/>
</dbReference>
<dbReference type="Proteomes" id="UP000193925">
    <property type="component" value="Chromosome AFERRI"/>
</dbReference>
<keyword evidence="3" id="KW-0449">Lipoprotein</keyword>
<dbReference type="EMBL" id="LT841305">
    <property type="protein sequence ID" value="SMH67277.1"/>
    <property type="molecule type" value="Genomic_DNA"/>
</dbReference>
<feature type="chain" id="PRO_5001592474" evidence="2">
    <location>
        <begin position="25"/>
        <end position="166"/>
    </location>
</feature>
<organism evidence="3">
    <name type="scientific">Acidithiobacillus ferrivorans</name>
    <dbReference type="NCBI Taxonomy" id="160808"/>
    <lineage>
        <taxon>Bacteria</taxon>
        <taxon>Pseudomonadati</taxon>
        <taxon>Pseudomonadota</taxon>
        <taxon>Acidithiobacillia</taxon>
        <taxon>Acidithiobacillales</taxon>
        <taxon>Acidithiobacillaceae</taxon>
        <taxon>Acidithiobacillus</taxon>
    </lineage>
</organism>
<keyword evidence="5" id="KW-1185">Reference proteome</keyword>
<name>A0A060USH2_9PROT</name>
<evidence type="ECO:0000256" key="2">
    <source>
        <dbReference type="SAM" id="SignalP"/>
    </source>
</evidence>
<evidence type="ECO:0000313" key="3">
    <source>
        <dbReference type="EMBL" id="CDQ09474.1"/>
    </source>
</evidence>
<feature type="signal peptide" evidence="2">
    <location>
        <begin position="1"/>
        <end position="24"/>
    </location>
</feature>